<dbReference type="Pfam" id="PF04101">
    <property type="entry name" value="Glyco_tran_28_C"/>
    <property type="match status" value="1"/>
</dbReference>
<proteinExistence type="predicted"/>
<dbReference type="eggNOG" id="COG4671">
    <property type="taxonomic scope" value="Bacteria"/>
</dbReference>
<dbReference type="SUPFAM" id="SSF53756">
    <property type="entry name" value="UDP-Glycosyltransferase/glycogen phosphorylase"/>
    <property type="match status" value="1"/>
</dbReference>
<comment type="caution">
    <text evidence="2">The sequence shown here is derived from an EMBL/GenBank/DDBJ whole genome shotgun (WGS) entry which is preliminary data.</text>
</comment>
<reference evidence="2" key="2">
    <citation type="submission" date="2014-09" db="EMBL/GenBank/DDBJ databases">
        <title>Criblamydia sequanensis harbors a mega-plasmid encoding arsenite resistance.</title>
        <authorList>
            <person name="Bertelli C."/>
            <person name="Goesmann A."/>
            <person name="Greub G."/>
        </authorList>
    </citation>
    <scope>NUCLEOTIDE SEQUENCE [LARGE SCALE GENOMIC DNA]</scope>
    <source>
        <strain evidence="2">CRIB-18</strain>
    </source>
</reference>
<dbReference type="STRING" id="1437425.CSEC_1321"/>
<dbReference type="Proteomes" id="UP000031552">
    <property type="component" value="Unassembled WGS sequence"/>
</dbReference>
<dbReference type="InterPro" id="IPR007235">
    <property type="entry name" value="Glyco_trans_28_C"/>
</dbReference>
<evidence type="ECO:0000259" key="1">
    <source>
        <dbReference type="Pfam" id="PF04101"/>
    </source>
</evidence>
<dbReference type="OrthoDB" id="503443at2"/>
<dbReference type="Gene3D" id="3.40.50.2000">
    <property type="entry name" value="Glycogen Phosphorylase B"/>
    <property type="match status" value="1"/>
</dbReference>
<dbReference type="EMBL" id="CCEJ010000005">
    <property type="protein sequence ID" value="CDR34141.1"/>
    <property type="molecule type" value="Genomic_DNA"/>
</dbReference>
<evidence type="ECO:0000313" key="3">
    <source>
        <dbReference type="Proteomes" id="UP000031552"/>
    </source>
</evidence>
<feature type="domain" description="Glycosyl transferase family 28 C-terminal" evidence="1">
    <location>
        <begin position="220"/>
        <end position="356"/>
    </location>
</feature>
<evidence type="ECO:0000313" key="2">
    <source>
        <dbReference type="EMBL" id="CDR34141.1"/>
    </source>
</evidence>
<protein>
    <submittedName>
        <fullName evidence="2">Glycosyltransferase</fullName>
    </submittedName>
</protein>
<reference evidence="2" key="1">
    <citation type="submission" date="2013-12" db="EMBL/GenBank/DDBJ databases">
        <authorList>
            <person name="Linke B."/>
        </authorList>
    </citation>
    <scope>NUCLEOTIDE SEQUENCE [LARGE SCALE GENOMIC DNA]</scope>
    <source>
        <strain evidence="2">CRIB-18</strain>
    </source>
</reference>
<dbReference type="RefSeq" id="WP_041017674.1">
    <property type="nucleotide sequence ID" value="NZ_CCEJ010000005.1"/>
</dbReference>
<gene>
    <name evidence="2" type="ORF">CSEC_1321</name>
</gene>
<keyword evidence="3" id="KW-1185">Reference proteome</keyword>
<accession>A0A090CZ99</accession>
<organism evidence="2 3">
    <name type="scientific">Candidatus Criblamydia sequanensis CRIB-18</name>
    <dbReference type="NCBI Taxonomy" id="1437425"/>
    <lineage>
        <taxon>Bacteria</taxon>
        <taxon>Pseudomonadati</taxon>
        <taxon>Chlamydiota</taxon>
        <taxon>Chlamydiia</taxon>
        <taxon>Parachlamydiales</taxon>
        <taxon>Candidatus Criblamydiaceae</taxon>
        <taxon>Candidatus Criblamydia</taxon>
    </lineage>
</organism>
<sequence length="378" mass="42909">MENEKALPRGLFYNTSPLGLGHLQRSLYLSKWLLSSFKIDYLLGSLPLLPMPESPNFTLLELPPLTMPCDGAPLQDPRNEKSEQEIRLLRKEYIKKNITKKYDFFICEHFPFGRIGLQSEILFLIHTIKSKNPSCLITCSFRGEKKIPQGLIQNTEALLQNVFDFIFVHIDPEATPPFDLLDLFLKFRKKIYFTGVVVDPLEAKRERKNSNQIIVSMGTGTYGDEFIRLLLKTAPLLKDYDFHFVIGPKIQDSLKKEIEERAIKEKNVILSPFTSRFIDKLKESALSISFGGAGTISDVLQTRVKALVYPHPSQDDQIERVRKLKAKGLVSEVLANDLSEERLKSLILEALNKPSSTSSIQLTGGLNTLKKLQELLSS</sequence>
<dbReference type="AlphaFoldDB" id="A0A090CZ99"/>
<name>A0A090CZ99_9BACT</name>
<dbReference type="GO" id="GO:0016758">
    <property type="term" value="F:hexosyltransferase activity"/>
    <property type="evidence" value="ECO:0007669"/>
    <property type="project" value="InterPro"/>
</dbReference>